<reference evidence="2" key="1">
    <citation type="journal article" date="2023" name="Science">
        <title>Elucidation of the pathway for biosynthesis of saponin adjuvants from the soapbark tree.</title>
        <authorList>
            <person name="Reed J."/>
            <person name="Orme A."/>
            <person name="El-Demerdash A."/>
            <person name="Owen C."/>
            <person name="Martin L.B.B."/>
            <person name="Misra R.C."/>
            <person name="Kikuchi S."/>
            <person name="Rejzek M."/>
            <person name="Martin A.C."/>
            <person name="Harkess A."/>
            <person name="Leebens-Mack J."/>
            <person name="Louveau T."/>
            <person name="Stephenson M.J."/>
            <person name="Osbourn A."/>
        </authorList>
    </citation>
    <scope>NUCLEOTIDE SEQUENCE</scope>
    <source>
        <strain evidence="2">S10</strain>
    </source>
</reference>
<protein>
    <submittedName>
        <fullName evidence="2">Uncharacterized protein</fullName>
    </submittedName>
</protein>
<dbReference type="KEGG" id="qsa:O6P43_013979"/>
<dbReference type="EMBL" id="JARAOO010000006">
    <property type="protein sequence ID" value="KAJ7964114.1"/>
    <property type="molecule type" value="Genomic_DNA"/>
</dbReference>
<name>A0AAD7LTL2_QUISA</name>
<feature type="compositionally biased region" description="Polar residues" evidence="1">
    <location>
        <begin position="1"/>
        <end position="15"/>
    </location>
</feature>
<keyword evidence="3" id="KW-1185">Reference proteome</keyword>
<gene>
    <name evidence="2" type="ORF">O6P43_013979</name>
</gene>
<feature type="region of interest" description="Disordered" evidence="1">
    <location>
        <begin position="1"/>
        <end position="21"/>
    </location>
</feature>
<evidence type="ECO:0000313" key="2">
    <source>
        <dbReference type="EMBL" id="KAJ7964114.1"/>
    </source>
</evidence>
<evidence type="ECO:0000313" key="3">
    <source>
        <dbReference type="Proteomes" id="UP001163823"/>
    </source>
</evidence>
<evidence type="ECO:0000256" key="1">
    <source>
        <dbReference type="SAM" id="MobiDB-lite"/>
    </source>
</evidence>
<dbReference type="Proteomes" id="UP001163823">
    <property type="component" value="Chromosome 6"/>
</dbReference>
<dbReference type="AlphaFoldDB" id="A0AAD7LTL2"/>
<comment type="caution">
    <text evidence="2">The sequence shown here is derived from an EMBL/GenBank/DDBJ whole genome shotgun (WGS) entry which is preliminary data.</text>
</comment>
<accession>A0AAD7LTL2</accession>
<organism evidence="2 3">
    <name type="scientific">Quillaja saponaria</name>
    <name type="common">Soap bark tree</name>
    <dbReference type="NCBI Taxonomy" id="32244"/>
    <lineage>
        <taxon>Eukaryota</taxon>
        <taxon>Viridiplantae</taxon>
        <taxon>Streptophyta</taxon>
        <taxon>Embryophyta</taxon>
        <taxon>Tracheophyta</taxon>
        <taxon>Spermatophyta</taxon>
        <taxon>Magnoliopsida</taxon>
        <taxon>eudicotyledons</taxon>
        <taxon>Gunneridae</taxon>
        <taxon>Pentapetalae</taxon>
        <taxon>rosids</taxon>
        <taxon>fabids</taxon>
        <taxon>Fabales</taxon>
        <taxon>Quillajaceae</taxon>
        <taxon>Quillaja</taxon>
    </lineage>
</organism>
<proteinExistence type="predicted"/>
<sequence length="95" mass="10300">MAEIRQSSTGQQDNANIPAIPDRALVSDPPLFMELVRGKKKCLIYGLWGYINLQQVLGKAIGSVASATTAYSYSHDFCYISISFGIHSRADGACT</sequence>